<proteinExistence type="predicted"/>
<evidence type="ECO:0000313" key="2">
    <source>
        <dbReference type="EMBL" id="KHN74574.1"/>
    </source>
</evidence>
<name>A0A0B2UZD2_TOXCA</name>
<organism evidence="2 3">
    <name type="scientific">Toxocara canis</name>
    <name type="common">Canine roundworm</name>
    <dbReference type="NCBI Taxonomy" id="6265"/>
    <lineage>
        <taxon>Eukaryota</taxon>
        <taxon>Metazoa</taxon>
        <taxon>Ecdysozoa</taxon>
        <taxon>Nematoda</taxon>
        <taxon>Chromadorea</taxon>
        <taxon>Rhabditida</taxon>
        <taxon>Spirurina</taxon>
        <taxon>Ascaridomorpha</taxon>
        <taxon>Ascaridoidea</taxon>
        <taxon>Toxocaridae</taxon>
        <taxon>Toxocara</taxon>
    </lineage>
</organism>
<dbReference type="Proteomes" id="UP000031036">
    <property type="component" value="Unassembled WGS sequence"/>
</dbReference>
<sequence>MHCLVVMSLLLTVTPAIASTPREGTVCMTVEHLRAISGTNQFLECSPLSDKQMREYKISAKYLGVWNERNCTANDQFDEIKQRCVEKKKLHRQQSECRSNPGTAACMPHCQAANIDATLGNDCDWPSAALQPDPSSRSYFLQCTRQSPPEACGQWSRVACAPGTAFDAPMRICISLEVSKKADSACSASSLPICSCAQQTGVSACPGQAVCSKESQLCCHALPTNSLSPAFPPSLVMNQAPLSCPGSVSLPVSMCSPTSGCPVGTSCNVAMGACCPITPSTSVTVVQLCPNGSPSSQSCGYLNECPKGTGCYQGACCPVTCSSGACAQQPIPLCVPQIPKMPICPNGQTSTLRCTIDQECGPAMECSSGGCCPMPYCPSGIQAIGRCLLGAGCANTAACVEGLCCPLPQCADGAVALRLCVASTECGRGFDCNNGGCCPLPSCPGSAVASQRCQTGCACPGGQQCINGGCCPLPICSSGIPAISTCGIGLLCGKGFECSNGGCCPLPICPSGAQPSQRCQPENACPPNQICENGVCCPAPLCSNQQLTMRLCGVGNSCPIGFVCEGRGCCPEPMPLCPNGGRATQKCVLGSECPPGYGCTPLGGCCLLSLEPACPAQHSAICQCSPTNACPTQATCTMGTCCASSVAAYNQVPGTQCQSSSQCNGFSSECARCMQSVCMCVNGAASNGATCLQMPRILLQKARPIFSPLSSFSSSTFGTDLRILIGRLPKKGTNSGEIIKLNLLFDQFTVMRNFI</sequence>
<dbReference type="STRING" id="6265.A0A0B2UZD2"/>
<feature type="signal peptide" evidence="1">
    <location>
        <begin position="1"/>
        <end position="18"/>
    </location>
</feature>
<dbReference type="SMART" id="SM00289">
    <property type="entry name" value="WR1"/>
    <property type="match status" value="11"/>
</dbReference>
<reference evidence="2 3" key="1">
    <citation type="submission" date="2014-11" db="EMBL/GenBank/DDBJ databases">
        <title>Genetic blueprint of the zoonotic pathogen Toxocara canis.</title>
        <authorList>
            <person name="Zhu X.-Q."/>
            <person name="Korhonen P.K."/>
            <person name="Cai H."/>
            <person name="Young N.D."/>
            <person name="Nejsum P."/>
            <person name="von Samson-Himmelstjerna G."/>
            <person name="Boag P.R."/>
            <person name="Tan P."/>
            <person name="Li Q."/>
            <person name="Min J."/>
            <person name="Yang Y."/>
            <person name="Wang X."/>
            <person name="Fang X."/>
            <person name="Hall R.S."/>
            <person name="Hofmann A."/>
            <person name="Sternberg P.W."/>
            <person name="Jex A.R."/>
            <person name="Gasser R.B."/>
        </authorList>
    </citation>
    <scope>NUCLEOTIDE SEQUENCE [LARGE SCALE GENOMIC DNA]</scope>
    <source>
        <strain evidence="2">PN_DK_2014</strain>
    </source>
</reference>
<feature type="chain" id="PRO_5002076722" evidence="1">
    <location>
        <begin position="19"/>
        <end position="755"/>
    </location>
</feature>
<protein>
    <submittedName>
        <fullName evidence="2">Uncharacterized protein K04H4.2</fullName>
    </submittedName>
</protein>
<keyword evidence="3" id="KW-1185">Reference proteome</keyword>
<dbReference type="PANTHER" id="PTHR34150:SF4">
    <property type="entry name" value="CHITIN BINDING DOMAIN (CHTBD2) CONTAINING"/>
    <property type="match status" value="1"/>
</dbReference>
<dbReference type="PANTHER" id="PTHR34150">
    <property type="entry name" value="PROTEIN CBG08832-RELATED"/>
    <property type="match status" value="1"/>
</dbReference>
<gene>
    <name evidence="2" type="primary">K04H4.2</name>
    <name evidence="2" type="ORF">Tcan_08793</name>
</gene>
<dbReference type="EMBL" id="JPKZ01002896">
    <property type="protein sequence ID" value="KHN74574.1"/>
    <property type="molecule type" value="Genomic_DNA"/>
</dbReference>
<evidence type="ECO:0000256" key="1">
    <source>
        <dbReference type="SAM" id="SignalP"/>
    </source>
</evidence>
<dbReference type="AlphaFoldDB" id="A0A0B2UZD2"/>
<evidence type="ECO:0000313" key="3">
    <source>
        <dbReference type="Proteomes" id="UP000031036"/>
    </source>
</evidence>
<dbReference type="InterPro" id="IPR036508">
    <property type="entry name" value="Chitin-bd_dom_sf"/>
</dbReference>
<dbReference type="OMA" id="NGCDQYG"/>
<dbReference type="SUPFAM" id="SSF57625">
    <property type="entry name" value="Invertebrate chitin-binding proteins"/>
    <property type="match status" value="1"/>
</dbReference>
<dbReference type="GO" id="GO:0008061">
    <property type="term" value="F:chitin binding"/>
    <property type="evidence" value="ECO:0007669"/>
    <property type="project" value="InterPro"/>
</dbReference>
<dbReference type="OrthoDB" id="5852376at2759"/>
<comment type="caution">
    <text evidence="2">The sequence shown here is derived from an EMBL/GenBank/DDBJ whole genome shotgun (WGS) entry which is preliminary data.</text>
</comment>
<keyword evidence="1" id="KW-0732">Signal</keyword>
<accession>A0A0B2UZD2</accession>
<dbReference type="InterPro" id="IPR006150">
    <property type="entry name" value="Cys_repeat_1"/>
</dbReference>